<evidence type="ECO:0000256" key="1">
    <source>
        <dbReference type="ARBA" id="ARBA00004141"/>
    </source>
</evidence>
<dbReference type="PROSITE" id="PS50885">
    <property type="entry name" value="HAMP"/>
    <property type="match status" value="1"/>
</dbReference>
<feature type="domain" description="HAMP" evidence="11">
    <location>
        <begin position="295"/>
        <end position="349"/>
    </location>
</feature>
<protein>
    <submittedName>
        <fullName evidence="12">Methyl-accepting chemotaxis protein</fullName>
    </submittedName>
</protein>
<dbReference type="OrthoDB" id="6092731at2"/>
<keyword evidence="3 9" id="KW-1133">Transmembrane helix</keyword>
<reference evidence="12 13" key="1">
    <citation type="submission" date="2018-05" db="EMBL/GenBank/DDBJ databases">
        <title>Vibrio limimaris sp. nov., isolated from marine sediment.</title>
        <authorList>
            <person name="Li C.-M."/>
        </authorList>
    </citation>
    <scope>NUCLEOTIDE SEQUENCE [LARGE SCALE GENOMIC DNA]</scope>
    <source>
        <strain evidence="12 13">E4404</strain>
    </source>
</reference>
<dbReference type="GO" id="GO:0007165">
    <property type="term" value="P:signal transduction"/>
    <property type="evidence" value="ECO:0007669"/>
    <property type="project" value="UniProtKB-KW"/>
</dbReference>
<feature type="transmembrane region" description="Helical" evidence="9">
    <location>
        <begin position="12"/>
        <end position="30"/>
    </location>
</feature>
<dbReference type="PROSITE" id="PS50111">
    <property type="entry name" value="CHEMOTAXIS_TRANSDUC_2"/>
    <property type="match status" value="1"/>
</dbReference>
<comment type="caution">
    <text evidence="12">The sequence shown here is derived from an EMBL/GenBank/DDBJ whole genome shotgun (WGS) entry which is preliminary data.</text>
</comment>
<dbReference type="Pfam" id="PF00015">
    <property type="entry name" value="MCPsignal"/>
    <property type="match status" value="1"/>
</dbReference>
<dbReference type="EMBL" id="QFWT01000001">
    <property type="protein sequence ID" value="PWI34937.1"/>
    <property type="molecule type" value="Genomic_DNA"/>
</dbReference>
<evidence type="ECO:0000259" key="10">
    <source>
        <dbReference type="PROSITE" id="PS50111"/>
    </source>
</evidence>
<dbReference type="GO" id="GO:0006935">
    <property type="term" value="P:chemotaxis"/>
    <property type="evidence" value="ECO:0007669"/>
    <property type="project" value="InterPro"/>
</dbReference>
<name>A0A2U3BDT8_9VIBR</name>
<evidence type="ECO:0000256" key="6">
    <source>
        <dbReference type="ARBA" id="ARBA00029447"/>
    </source>
</evidence>
<proteinExistence type="inferred from homology"/>
<evidence type="ECO:0000313" key="13">
    <source>
        <dbReference type="Proteomes" id="UP000245362"/>
    </source>
</evidence>
<dbReference type="CDD" id="cd11386">
    <property type="entry name" value="MCP_signal"/>
    <property type="match status" value="1"/>
</dbReference>
<evidence type="ECO:0000256" key="9">
    <source>
        <dbReference type="SAM" id="Phobius"/>
    </source>
</evidence>
<feature type="coiled-coil region" evidence="8">
    <location>
        <begin position="214"/>
        <end position="266"/>
    </location>
</feature>
<feature type="transmembrane region" description="Helical" evidence="9">
    <location>
        <begin position="271"/>
        <end position="297"/>
    </location>
</feature>
<dbReference type="SMART" id="SM00304">
    <property type="entry name" value="HAMP"/>
    <property type="match status" value="1"/>
</dbReference>
<evidence type="ECO:0000256" key="5">
    <source>
        <dbReference type="ARBA" id="ARBA00023224"/>
    </source>
</evidence>
<dbReference type="InterPro" id="IPR004089">
    <property type="entry name" value="MCPsignal_dom"/>
</dbReference>
<dbReference type="Gene3D" id="1.10.287.950">
    <property type="entry name" value="Methyl-accepting chemotaxis protein"/>
    <property type="match status" value="1"/>
</dbReference>
<dbReference type="SMART" id="SM00283">
    <property type="entry name" value="MA"/>
    <property type="match status" value="1"/>
</dbReference>
<dbReference type="RefSeq" id="WP_109318090.1">
    <property type="nucleotide sequence ID" value="NZ_QFWT01000001.1"/>
</dbReference>
<dbReference type="SUPFAM" id="SSF58104">
    <property type="entry name" value="Methyl-accepting chemotaxis protein (MCP) signaling domain"/>
    <property type="match status" value="1"/>
</dbReference>
<dbReference type="AlphaFoldDB" id="A0A2U3BDT8"/>
<evidence type="ECO:0000256" key="4">
    <source>
        <dbReference type="ARBA" id="ARBA00023136"/>
    </source>
</evidence>
<gene>
    <name evidence="12" type="ORF">DI392_01270</name>
</gene>
<evidence type="ECO:0000313" key="12">
    <source>
        <dbReference type="EMBL" id="PWI34937.1"/>
    </source>
</evidence>
<dbReference type="Pfam" id="PF00672">
    <property type="entry name" value="HAMP"/>
    <property type="match status" value="1"/>
</dbReference>
<keyword evidence="2 9" id="KW-0812">Transmembrane</keyword>
<comment type="subcellular location">
    <subcellularLocation>
        <location evidence="1">Membrane</location>
        <topology evidence="1">Multi-pass membrane protein</topology>
    </subcellularLocation>
</comment>
<keyword evidence="8" id="KW-0175">Coiled coil</keyword>
<dbReference type="InterPro" id="IPR004090">
    <property type="entry name" value="Chemotax_Me-accpt_rcpt"/>
</dbReference>
<keyword evidence="4 9" id="KW-0472">Membrane</keyword>
<dbReference type="PRINTS" id="PR00260">
    <property type="entry name" value="CHEMTRNSDUCR"/>
</dbReference>
<accession>A0A2U3BDT8</accession>
<dbReference type="GO" id="GO:0004888">
    <property type="term" value="F:transmembrane signaling receptor activity"/>
    <property type="evidence" value="ECO:0007669"/>
    <property type="project" value="InterPro"/>
</dbReference>
<sequence length="626" mass="68172">MDALKISQKHKILIFLFLLCTGFIGLAGYTSDSLEKMGEQYTKSTDIANEAFASEQIQVELLQLASTLAELSSENAGDVLTTAENIKSRVEGQTGYLSGVGLGVQAEELTGLVNQYHELMVPWLEMKMQLGLNSDDGTHGKLKRFATVIEEKIAETGMVTLNSDFQVLVKAVQNYQLSPSEDSYNTFERALSSFSSISNSYGMLDMYQEELTVYQSAFENLVSLSAELNRVEKQLFANQQASLEVINHTSEDLNRISQQYQSAAEQKGKSVFWSVMVACAVLAAFTIITFTLISLNIGRSLNQISRVLGSMSEGDLSQRLLVTGNTKDEFNRLANTINQTCKNLGALVKGVQERSETLSRNSADLNVGIDDVVQSQSEVVEQTQLLASATEQVNVTTKQVSENLEQVAEVSRSSSLAAEEGGKVITSAISSMDEMGEILVNATGHTHKLEEASLKVDSVMDIINGVAEQTNLLALNAAIEAARAGEQGRGFAVVADEVRNLAVRTVDAVSEISTTIEAMKSESGKVIGYLSQSEETMQASQARGNEAIQALSVIVEKAEDANQKTEVIFSSIREMAQTSQSMARNMSNISSSMESIDRSNKELRNHSQAVDRHSSSLNEECLRFAV</sequence>
<dbReference type="InterPro" id="IPR003660">
    <property type="entry name" value="HAMP_dom"/>
</dbReference>
<dbReference type="GO" id="GO:0016020">
    <property type="term" value="C:membrane"/>
    <property type="evidence" value="ECO:0007669"/>
    <property type="project" value="UniProtKB-SubCell"/>
</dbReference>
<evidence type="ECO:0000256" key="7">
    <source>
        <dbReference type="PROSITE-ProRule" id="PRU00284"/>
    </source>
</evidence>
<dbReference type="PANTHER" id="PTHR32089">
    <property type="entry name" value="METHYL-ACCEPTING CHEMOTAXIS PROTEIN MCPB"/>
    <property type="match status" value="1"/>
</dbReference>
<keyword evidence="5 7" id="KW-0807">Transducer</keyword>
<evidence type="ECO:0000256" key="2">
    <source>
        <dbReference type="ARBA" id="ARBA00022692"/>
    </source>
</evidence>
<dbReference type="FunFam" id="1.10.287.950:FF:000001">
    <property type="entry name" value="Methyl-accepting chemotaxis sensory transducer"/>
    <property type="match status" value="1"/>
</dbReference>
<keyword evidence="13" id="KW-1185">Reference proteome</keyword>
<evidence type="ECO:0000256" key="8">
    <source>
        <dbReference type="SAM" id="Coils"/>
    </source>
</evidence>
<dbReference type="Proteomes" id="UP000245362">
    <property type="component" value="Unassembled WGS sequence"/>
</dbReference>
<organism evidence="12 13">
    <name type="scientific">Vibrio albus</name>
    <dbReference type="NCBI Taxonomy" id="2200953"/>
    <lineage>
        <taxon>Bacteria</taxon>
        <taxon>Pseudomonadati</taxon>
        <taxon>Pseudomonadota</taxon>
        <taxon>Gammaproteobacteria</taxon>
        <taxon>Vibrionales</taxon>
        <taxon>Vibrionaceae</taxon>
        <taxon>Vibrio</taxon>
    </lineage>
</organism>
<feature type="domain" description="Methyl-accepting transducer" evidence="10">
    <location>
        <begin position="354"/>
        <end position="597"/>
    </location>
</feature>
<dbReference type="CDD" id="cd06225">
    <property type="entry name" value="HAMP"/>
    <property type="match status" value="1"/>
</dbReference>
<comment type="similarity">
    <text evidence="6">Belongs to the methyl-accepting chemotaxis (MCP) protein family.</text>
</comment>
<dbReference type="PANTHER" id="PTHR32089:SF119">
    <property type="entry name" value="METHYL-ACCEPTING CHEMOTAXIS PROTEIN CTPL"/>
    <property type="match status" value="1"/>
</dbReference>
<evidence type="ECO:0000259" key="11">
    <source>
        <dbReference type="PROSITE" id="PS50885"/>
    </source>
</evidence>
<evidence type="ECO:0000256" key="3">
    <source>
        <dbReference type="ARBA" id="ARBA00022989"/>
    </source>
</evidence>